<evidence type="ECO:0000256" key="2">
    <source>
        <dbReference type="ARBA" id="ARBA00022801"/>
    </source>
</evidence>
<dbReference type="SUPFAM" id="SSF50156">
    <property type="entry name" value="PDZ domain-like"/>
    <property type="match status" value="1"/>
</dbReference>
<dbReference type="Pfam" id="PF13365">
    <property type="entry name" value="Trypsin_2"/>
    <property type="match status" value="1"/>
</dbReference>
<gene>
    <name evidence="6" type="ORF">FJY75_09490</name>
</gene>
<dbReference type="AlphaFoldDB" id="A0A937XA72"/>
<dbReference type="InterPro" id="IPR001940">
    <property type="entry name" value="Peptidase_S1C"/>
</dbReference>
<dbReference type="InterPro" id="IPR041489">
    <property type="entry name" value="PDZ_6"/>
</dbReference>
<evidence type="ECO:0000256" key="4">
    <source>
        <dbReference type="SAM" id="Phobius"/>
    </source>
</evidence>
<feature type="compositionally biased region" description="Low complexity" evidence="3">
    <location>
        <begin position="66"/>
        <end position="83"/>
    </location>
</feature>
<evidence type="ECO:0000313" key="7">
    <source>
        <dbReference type="Proteomes" id="UP000748308"/>
    </source>
</evidence>
<proteinExistence type="predicted"/>
<sequence>MARQREAGGARAGRAAIWTIGLLFLGSFLLGALTLRLLQRLERRDAPAEATAAAPAQIDRPPAGPGAPADSLSEAAPSPAPLGALADRRTPAALAADRVGPAVVSISVTAIRFVRESPFASGSDPFDRFFGRFFPGRIYGEEISNLGSGVIIDRRGIVVTNEHVVRNAKEIKVSLPDGRTVDGVLVGSDRAYDLAVVRIDAQGLPEAPVGDSERLVIGEWAVALGNPFGFLLNSYQPTVTAGVISAVNRDIRSEQDGEAIYKNMIQTDAAINPGNSGGPLVNAMGEIIGINTFIFTTGGGSLGISFAIPIHTVIRIVREILAYGRVRQVWIGIRVQEISQMVANYFRIRDRRGLLVWGIDEGSPAARAGIRVGDIIRSVNGEPVSRAAEAQRLIFGAAIGDVIDLEMERDETRLRVRLTLEEAPGN</sequence>
<dbReference type="PANTHER" id="PTHR43343">
    <property type="entry name" value="PEPTIDASE S12"/>
    <property type="match status" value="1"/>
</dbReference>
<keyword evidence="4" id="KW-1133">Transmembrane helix</keyword>
<evidence type="ECO:0000313" key="6">
    <source>
        <dbReference type="EMBL" id="MBM3318070.1"/>
    </source>
</evidence>
<keyword evidence="1" id="KW-0645">Protease</keyword>
<accession>A0A937XA72</accession>
<organism evidence="6 7">
    <name type="scientific">Eiseniibacteriota bacterium</name>
    <dbReference type="NCBI Taxonomy" id="2212470"/>
    <lineage>
        <taxon>Bacteria</taxon>
        <taxon>Candidatus Eiseniibacteriota</taxon>
    </lineage>
</organism>
<dbReference type="InterPro" id="IPR009003">
    <property type="entry name" value="Peptidase_S1_PA"/>
</dbReference>
<keyword evidence="4" id="KW-0812">Transmembrane</keyword>
<dbReference type="PROSITE" id="PS50106">
    <property type="entry name" value="PDZ"/>
    <property type="match status" value="1"/>
</dbReference>
<keyword evidence="2" id="KW-0378">Hydrolase</keyword>
<dbReference type="GO" id="GO:0004252">
    <property type="term" value="F:serine-type endopeptidase activity"/>
    <property type="evidence" value="ECO:0007669"/>
    <property type="project" value="InterPro"/>
</dbReference>
<keyword evidence="4" id="KW-0472">Membrane</keyword>
<dbReference type="InterPro" id="IPR051201">
    <property type="entry name" value="Chloro_Bact_Ser_Proteases"/>
</dbReference>
<evidence type="ECO:0000256" key="3">
    <source>
        <dbReference type="SAM" id="MobiDB-lite"/>
    </source>
</evidence>
<feature type="region of interest" description="Disordered" evidence="3">
    <location>
        <begin position="49"/>
        <end position="83"/>
    </location>
</feature>
<protein>
    <submittedName>
        <fullName evidence="6">Trypsin-like peptidase domain-containing protein</fullName>
    </submittedName>
</protein>
<comment type="caution">
    <text evidence="6">The sequence shown here is derived from an EMBL/GenBank/DDBJ whole genome shotgun (WGS) entry which is preliminary data.</text>
</comment>
<dbReference type="PRINTS" id="PR00834">
    <property type="entry name" value="PROTEASES2C"/>
</dbReference>
<feature type="domain" description="PDZ" evidence="5">
    <location>
        <begin position="313"/>
        <end position="411"/>
    </location>
</feature>
<dbReference type="InterPro" id="IPR036034">
    <property type="entry name" value="PDZ_sf"/>
</dbReference>
<dbReference type="Pfam" id="PF17820">
    <property type="entry name" value="PDZ_6"/>
    <property type="match status" value="1"/>
</dbReference>
<dbReference type="InterPro" id="IPR001478">
    <property type="entry name" value="PDZ"/>
</dbReference>
<dbReference type="Proteomes" id="UP000748308">
    <property type="component" value="Unassembled WGS sequence"/>
</dbReference>
<dbReference type="PANTHER" id="PTHR43343:SF3">
    <property type="entry name" value="PROTEASE DO-LIKE 8, CHLOROPLASTIC"/>
    <property type="match status" value="1"/>
</dbReference>
<dbReference type="SMART" id="SM00228">
    <property type="entry name" value="PDZ"/>
    <property type="match status" value="1"/>
</dbReference>
<dbReference type="Gene3D" id="2.40.10.120">
    <property type="match status" value="1"/>
</dbReference>
<dbReference type="GO" id="GO:0006508">
    <property type="term" value="P:proteolysis"/>
    <property type="evidence" value="ECO:0007669"/>
    <property type="project" value="UniProtKB-KW"/>
</dbReference>
<evidence type="ECO:0000256" key="1">
    <source>
        <dbReference type="ARBA" id="ARBA00022670"/>
    </source>
</evidence>
<dbReference type="EMBL" id="VGIY01000253">
    <property type="protein sequence ID" value="MBM3318070.1"/>
    <property type="molecule type" value="Genomic_DNA"/>
</dbReference>
<feature type="transmembrane region" description="Helical" evidence="4">
    <location>
        <begin position="15"/>
        <end position="35"/>
    </location>
</feature>
<name>A0A937XA72_UNCEI</name>
<dbReference type="SUPFAM" id="SSF50494">
    <property type="entry name" value="Trypsin-like serine proteases"/>
    <property type="match status" value="1"/>
</dbReference>
<reference evidence="6" key="1">
    <citation type="submission" date="2019-03" db="EMBL/GenBank/DDBJ databases">
        <title>Lake Tanganyika Metagenome-Assembled Genomes (MAGs).</title>
        <authorList>
            <person name="Tran P."/>
        </authorList>
    </citation>
    <scope>NUCLEOTIDE SEQUENCE</scope>
    <source>
        <strain evidence="6">M_DeepCast_400m_m2_100</strain>
    </source>
</reference>
<dbReference type="Gene3D" id="2.30.42.10">
    <property type="match status" value="1"/>
</dbReference>
<evidence type="ECO:0000259" key="5">
    <source>
        <dbReference type="PROSITE" id="PS50106"/>
    </source>
</evidence>